<proteinExistence type="inferred from homology"/>
<dbReference type="InterPro" id="IPR050562">
    <property type="entry name" value="FAD_mOase_fung"/>
</dbReference>
<feature type="domain" description="FAD-binding" evidence="5">
    <location>
        <begin position="16"/>
        <end position="359"/>
    </location>
</feature>
<evidence type="ECO:0000256" key="1">
    <source>
        <dbReference type="ARBA" id="ARBA00007992"/>
    </source>
</evidence>
<organism evidence="6 7">
    <name type="scientific">Aspergillus pseudoustus</name>
    <dbReference type="NCBI Taxonomy" id="1810923"/>
    <lineage>
        <taxon>Eukaryota</taxon>
        <taxon>Fungi</taxon>
        <taxon>Dikarya</taxon>
        <taxon>Ascomycota</taxon>
        <taxon>Pezizomycotina</taxon>
        <taxon>Eurotiomycetes</taxon>
        <taxon>Eurotiomycetidae</taxon>
        <taxon>Eurotiales</taxon>
        <taxon>Aspergillaceae</taxon>
        <taxon>Aspergillus</taxon>
        <taxon>Aspergillus subgen. Nidulantes</taxon>
    </lineage>
</organism>
<dbReference type="EMBL" id="JBFXLU010000027">
    <property type="protein sequence ID" value="KAL2851998.1"/>
    <property type="molecule type" value="Genomic_DNA"/>
</dbReference>
<evidence type="ECO:0000256" key="2">
    <source>
        <dbReference type="ARBA" id="ARBA00022630"/>
    </source>
</evidence>
<keyword evidence="7" id="KW-1185">Reference proteome</keyword>
<accession>A0ABR4KLA0</accession>
<evidence type="ECO:0000256" key="3">
    <source>
        <dbReference type="ARBA" id="ARBA00022827"/>
    </source>
</evidence>
<protein>
    <recommendedName>
        <fullName evidence="5">FAD-binding domain-containing protein</fullName>
    </recommendedName>
</protein>
<dbReference type="Gene3D" id="3.50.50.60">
    <property type="entry name" value="FAD/NAD(P)-binding domain"/>
    <property type="match status" value="1"/>
</dbReference>
<dbReference type="PANTHER" id="PTHR47356">
    <property type="entry name" value="FAD-DEPENDENT MONOOXYGENASE ASQG-RELATED"/>
    <property type="match status" value="1"/>
</dbReference>
<dbReference type="SUPFAM" id="SSF51905">
    <property type="entry name" value="FAD/NAD(P)-binding domain"/>
    <property type="match status" value="1"/>
</dbReference>
<comment type="caution">
    <text evidence="6">The sequence shown here is derived from an EMBL/GenBank/DDBJ whole genome shotgun (WGS) entry which is preliminary data.</text>
</comment>
<keyword evidence="2" id="KW-0285">Flavoprotein</keyword>
<evidence type="ECO:0000259" key="5">
    <source>
        <dbReference type="Pfam" id="PF01494"/>
    </source>
</evidence>
<keyword evidence="4" id="KW-0560">Oxidoreductase</keyword>
<comment type="similarity">
    <text evidence="1">Belongs to the paxM FAD-dependent monooxygenase family.</text>
</comment>
<dbReference type="Pfam" id="PF01494">
    <property type="entry name" value="FAD_binding_3"/>
    <property type="match status" value="1"/>
</dbReference>
<sequence>MSPNPKAHSQQPLRPCHVLIAGSGIAGLTLALMLETHGIAYTLLEAYPELVPKVGAGICLLPNGLRNLDQLGCYDDLRSRVGENNLLESIYVRDPQGKELHYSEGWIESMRARYGYSAVWSDRSTILQTLYDHIVDKSRLLANKRVASVRHLEDGVEVTTADGSVYTGDILVGADGVHSRVREEIVRYANDLGVGEEYADGEEASAEYACLFGLSTSPPPGKQLPHGVLGWNLGYGHSYVIGTGPENRVYWLLSKRFEKPYKGSEIPRFTDEDRDRILREHWDDPITEELRLSDLYESRLHLVVSPLKEIVYRRWDCGRMVVLGDAGHKMLPIIAQGGNQAIETVAAFTNGLFSALTSSSSSSQSSTSRLSQEEITSIFTTLQSSRADRISTVVTMGHQRQNMDTMSSPEMEELMLKKFPTLLPGELLRRWDQTFPASVSLAGLERPFREKEVLFDDEKPENESGEHAAVAKI</sequence>
<gene>
    <name evidence="6" type="ORF">BJY01DRAFT_104381</name>
</gene>
<keyword evidence="3" id="KW-0274">FAD</keyword>
<evidence type="ECO:0000256" key="4">
    <source>
        <dbReference type="ARBA" id="ARBA00023002"/>
    </source>
</evidence>
<reference evidence="6 7" key="1">
    <citation type="submission" date="2024-07" db="EMBL/GenBank/DDBJ databases">
        <title>Section-level genome sequencing and comparative genomics of Aspergillus sections Usti and Cavernicolus.</title>
        <authorList>
            <consortium name="Lawrence Berkeley National Laboratory"/>
            <person name="Nybo J.L."/>
            <person name="Vesth T.C."/>
            <person name="Theobald S."/>
            <person name="Frisvad J.C."/>
            <person name="Larsen T.O."/>
            <person name="Kjaerboelling I."/>
            <person name="Rothschild-Mancinelli K."/>
            <person name="Lyhne E.K."/>
            <person name="Kogle M.E."/>
            <person name="Barry K."/>
            <person name="Clum A."/>
            <person name="Na H."/>
            <person name="Ledsgaard L."/>
            <person name="Lin J."/>
            <person name="Lipzen A."/>
            <person name="Kuo A."/>
            <person name="Riley R."/>
            <person name="Mondo S."/>
            <person name="Labutti K."/>
            <person name="Haridas S."/>
            <person name="Pangalinan J."/>
            <person name="Salamov A.A."/>
            <person name="Simmons B.A."/>
            <person name="Magnuson J.K."/>
            <person name="Chen J."/>
            <person name="Drula E."/>
            <person name="Henrissat B."/>
            <person name="Wiebenga A."/>
            <person name="Lubbers R.J."/>
            <person name="Gomes A.C."/>
            <person name="Makela M.R."/>
            <person name="Stajich J."/>
            <person name="Grigoriev I.V."/>
            <person name="Mortensen U.H."/>
            <person name="De Vries R.P."/>
            <person name="Baker S.E."/>
            <person name="Andersen M.R."/>
        </authorList>
    </citation>
    <scope>NUCLEOTIDE SEQUENCE [LARGE SCALE GENOMIC DNA]</scope>
    <source>
        <strain evidence="6 7">CBS 123904</strain>
    </source>
</reference>
<dbReference type="PRINTS" id="PR00420">
    <property type="entry name" value="RNGMNOXGNASE"/>
</dbReference>
<dbReference type="InterPro" id="IPR036188">
    <property type="entry name" value="FAD/NAD-bd_sf"/>
</dbReference>
<dbReference type="PANTHER" id="PTHR47356:SF2">
    <property type="entry name" value="FAD-BINDING DOMAIN-CONTAINING PROTEIN-RELATED"/>
    <property type="match status" value="1"/>
</dbReference>
<name>A0ABR4KLA0_9EURO</name>
<dbReference type="InterPro" id="IPR002938">
    <property type="entry name" value="FAD-bd"/>
</dbReference>
<dbReference type="Proteomes" id="UP001610446">
    <property type="component" value="Unassembled WGS sequence"/>
</dbReference>
<evidence type="ECO:0000313" key="6">
    <source>
        <dbReference type="EMBL" id="KAL2851998.1"/>
    </source>
</evidence>
<evidence type="ECO:0000313" key="7">
    <source>
        <dbReference type="Proteomes" id="UP001610446"/>
    </source>
</evidence>